<evidence type="ECO:0000256" key="1">
    <source>
        <dbReference type="ARBA" id="ARBA00004123"/>
    </source>
</evidence>
<comment type="caution">
    <text evidence="7">The sequence shown here is derived from an EMBL/GenBank/DDBJ whole genome shotgun (WGS) entry which is preliminary data.</text>
</comment>
<organism evidence="7 8">
    <name type="scientific">Protomyces lactucae-debilis</name>
    <dbReference type="NCBI Taxonomy" id="2754530"/>
    <lineage>
        <taxon>Eukaryota</taxon>
        <taxon>Fungi</taxon>
        <taxon>Dikarya</taxon>
        <taxon>Ascomycota</taxon>
        <taxon>Taphrinomycotina</taxon>
        <taxon>Taphrinomycetes</taxon>
        <taxon>Taphrinales</taxon>
        <taxon>Protomycetaceae</taxon>
        <taxon>Protomyces</taxon>
    </lineage>
</organism>
<dbReference type="Proteomes" id="UP000193685">
    <property type="component" value="Unassembled WGS sequence"/>
</dbReference>
<keyword evidence="6" id="KW-0539">Nucleus</keyword>
<protein>
    <recommendedName>
        <fullName evidence="3">DNA-directed RNA polymerase III subunit RPC9</fullName>
    </recommendedName>
</protein>
<dbReference type="GO" id="GO:0006384">
    <property type="term" value="P:transcription initiation at RNA polymerase III promoter"/>
    <property type="evidence" value="ECO:0007669"/>
    <property type="project" value="InterPro"/>
</dbReference>
<dbReference type="OrthoDB" id="1746530at2759"/>
<dbReference type="EMBL" id="MCFI01000014">
    <property type="protein sequence ID" value="ORY79958.1"/>
    <property type="molecule type" value="Genomic_DNA"/>
</dbReference>
<dbReference type="PANTHER" id="PTHR15561:SF0">
    <property type="entry name" value="DNA-DIRECTED RNA POLYMERASE III SUBUNIT RPC9"/>
    <property type="match status" value="1"/>
</dbReference>
<dbReference type="AlphaFoldDB" id="A0A1Y2F7T2"/>
<evidence type="ECO:0000313" key="7">
    <source>
        <dbReference type="EMBL" id="ORY79958.1"/>
    </source>
</evidence>
<keyword evidence="4" id="KW-0240">DNA-directed RNA polymerase</keyword>
<dbReference type="STRING" id="56484.A0A1Y2F7T2"/>
<dbReference type="GeneID" id="63783967"/>
<keyword evidence="5" id="KW-0804">Transcription</keyword>
<dbReference type="SUPFAM" id="SSF47819">
    <property type="entry name" value="HRDC-like"/>
    <property type="match status" value="1"/>
</dbReference>
<dbReference type="InterPro" id="IPR010997">
    <property type="entry name" value="HRDC-like_sf"/>
</dbReference>
<feature type="non-terminal residue" evidence="7">
    <location>
        <position position="131"/>
    </location>
</feature>
<dbReference type="InterPro" id="IPR038324">
    <property type="entry name" value="Rpb4/RPC9_sf"/>
</dbReference>
<comment type="similarity">
    <text evidence="2">Belongs to the eukaryotic RPC9 RNA polymerase subunit family.</text>
</comment>
<evidence type="ECO:0000256" key="6">
    <source>
        <dbReference type="ARBA" id="ARBA00023242"/>
    </source>
</evidence>
<evidence type="ECO:0000313" key="8">
    <source>
        <dbReference type="Proteomes" id="UP000193685"/>
    </source>
</evidence>
<dbReference type="GO" id="GO:0005666">
    <property type="term" value="C:RNA polymerase III complex"/>
    <property type="evidence" value="ECO:0007669"/>
    <property type="project" value="InterPro"/>
</dbReference>
<proteinExistence type="inferred from homology"/>
<reference evidence="7 8" key="1">
    <citation type="submission" date="2016-07" db="EMBL/GenBank/DDBJ databases">
        <title>Pervasive Adenine N6-methylation of Active Genes in Fungi.</title>
        <authorList>
            <consortium name="DOE Joint Genome Institute"/>
            <person name="Mondo S.J."/>
            <person name="Dannebaum R.O."/>
            <person name="Kuo R.C."/>
            <person name="Labutti K."/>
            <person name="Haridas S."/>
            <person name="Kuo A."/>
            <person name="Salamov A."/>
            <person name="Ahrendt S.R."/>
            <person name="Lipzen A."/>
            <person name="Sullivan W."/>
            <person name="Andreopoulos W.B."/>
            <person name="Clum A."/>
            <person name="Lindquist E."/>
            <person name="Daum C."/>
            <person name="Ramamoorthy G.K."/>
            <person name="Gryganskyi A."/>
            <person name="Culley D."/>
            <person name="Magnuson J.K."/>
            <person name="James T.Y."/>
            <person name="O'Malley M.A."/>
            <person name="Stajich J.E."/>
            <person name="Spatafora J.W."/>
            <person name="Visel A."/>
            <person name="Grigoriev I.V."/>
        </authorList>
    </citation>
    <scope>NUCLEOTIDE SEQUENCE [LARGE SCALE GENOMIC DNA]</scope>
    <source>
        <strain evidence="7 8">12-1054</strain>
    </source>
</reference>
<dbReference type="PANTHER" id="PTHR15561">
    <property type="entry name" value="CALCITONIN GENE-RELATED PEPTIDE-RECEPTOR COMPONENT PROTEIN"/>
    <property type="match status" value="1"/>
</dbReference>
<comment type="subcellular location">
    <subcellularLocation>
        <location evidence="1">Nucleus</location>
    </subcellularLocation>
</comment>
<dbReference type="Gene3D" id="1.20.1250.40">
    <property type="match status" value="1"/>
</dbReference>
<gene>
    <name evidence="7" type="ORF">BCR37DRAFT_340586</name>
</gene>
<evidence type="ECO:0000256" key="4">
    <source>
        <dbReference type="ARBA" id="ARBA00022478"/>
    </source>
</evidence>
<dbReference type="Pfam" id="PF03874">
    <property type="entry name" value="RNA_pol_Rpb4"/>
    <property type="match status" value="1"/>
</dbReference>
<keyword evidence="8" id="KW-1185">Reference proteome</keyword>
<evidence type="ECO:0000256" key="3">
    <source>
        <dbReference type="ARBA" id="ARBA00016672"/>
    </source>
</evidence>
<name>A0A1Y2F7T2_PROLT</name>
<sequence>MKILEARSSFLTNHEVALHIQELVRFQDSHLKHEGSYTSALESDNLRTVQYELQAYLDSLPVSQVNAKRIRAFCTELLTFDPAPPPGEESLDLSLTSLTKGEKLMCINNVPSNVAELSAVIEEFTDRFKAE</sequence>
<evidence type="ECO:0000256" key="5">
    <source>
        <dbReference type="ARBA" id="ARBA00023163"/>
    </source>
</evidence>
<dbReference type="RefSeq" id="XP_040724092.1">
    <property type="nucleotide sequence ID" value="XM_040867368.1"/>
</dbReference>
<accession>A0A1Y2F7T2</accession>
<dbReference type="GO" id="GO:0000166">
    <property type="term" value="F:nucleotide binding"/>
    <property type="evidence" value="ECO:0007669"/>
    <property type="project" value="InterPro"/>
</dbReference>
<evidence type="ECO:0000256" key="2">
    <source>
        <dbReference type="ARBA" id="ARBA00006898"/>
    </source>
</evidence>
<dbReference type="InterPro" id="IPR005574">
    <property type="entry name" value="Rpb4/RPC9"/>
</dbReference>
<dbReference type="InterPro" id="IPR038846">
    <property type="entry name" value="RPC9"/>
</dbReference>